<comment type="catalytic activity">
    <reaction evidence="5">
        <text>a 1,2-diacyl-sn-glycerol + H2O = a 2-acylglycerol + a fatty acid + H(+)</text>
        <dbReference type="Rhea" id="RHEA:33275"/>
        <dbReference type="ChEBI" id="CHEBI:15377"/>
        <dbReference type="ChEBI" id="CHEBI:15378"/>
        <dbReference type="ChEBI" id="CHEBI:17389"/>
        <dbReference type="ChEBI" id="CHEBI:17815"/>
        <dbReference type="ChEBI" id="CHEBI:28868"/>
        <dbReference type="EC" id="3.1.1.116"/>
    </reaction>
</comment>
<dbReference type="Gene3D" id="3.40.50.1820">
    <property type="entry name" value="alpha/beta hydrolase"/>
    <property type="match status" value="1"/>
</dbReference>
<evidence type="ECO:0000256" key="9">
    <source>
        <dbReference type="ARBA" id="ARBA00048504"/>
    </source>
</evidence>
<dbReference type="GO" id="GO:0005739">
    <property type="term" value="C:mitochondrion"/>
    <property type="evidence" value="ECO:0007669"/>
    <property type="project" value="TreeGrafter"/>
</dbReference>
<gene>
    <name evidence="13" type="ORF">LARSCL_LOCUS9786</name>
</gene>
<dbReference type="SUPFAM" id="SSF53474">
    <property type="entry name" value="alpha/beta-Hydrolases"/>
    <property type="match status" value="1"/>
</dbReference>
<evidence type="ECO:0000256" key="3">
    <source>
        <dbReference type="ARBA" id="ARBA00026104"/>
    </source>
</evidence>
<evidence type="ECO:0000256" key="2">
    <source>
        <dbReference type="ARBA" id="ARBA00022801"/>
    </source>
</evidence>
<dbReference type="InterPro" id="IPR029058">
    <property type="entry name" value="AB_hydrolase_fold"/>
</dbReference>
<keyword evidence="14" id="KW-1185">Reference proteome</keyword>
<feature type="domain" description="AB hydrolase-1" evidence="12">
    <location>
        <begin position="24"/>
        <end position="120"/>
    </location>
</feature>
<keyword evidence="2" id="KW-0378">Hydrolase</keyword>
<comment type="catalytic activity">
    <reaction evidence="10">
        <text>1-octadecanoyl-2-(9Z-octadecenoyl)-sn-glycerol + H2O = 2-(9Z-octadecenoyl)-glycerol + octadecanoate + H(+)</text>
        <dbReference type="Rhea" id="RHEA:77103"/>
        <dbReference type="ChEBI" id="CHEBI:15377"/>
        <dbReference type="ChEBI" id="CHEBI:15378"/>
        <dbReference type="ChEBI" id="CHEBI:25629"/>
        <dbReference type="ChEBI" id="CHEBI:73990"/>
        <dbReference type="ChEBI" id="CHEBI:75468"/>
    </reaction>
</comment>
<protein>
    <recommendedName>
        <fullName evidence="7">sn-1-specific diacylglycerol lipase ABHD11</fullName>
        <ecNumber evidence="3">3.1.1.116</ecNumber>
    </recommendedName>
    <alternativeName>
        <fullName evidence="4">Alpha/beta hydrolase domain-containing protein 11</fullName>
    </alternativeName>
</protein>
<evidence type="ECO:0000256" key="6">
    <source>
        <dbReference type="ARBA" id="ARBA00043742"/>
    </source>
</evidence>
<organism evidence="13 14">
    <name type="scientific">Larinioides sclopetarius</name>
    <dbReference type="NCBI Taxonomy" id="280406"/>
    <lineage>
        <taxon>Eukaryota</taxon>
        <taxon>Metazoa</taxon>
        <taxon>Ecdysozoa</taxon>
        <taxon>Arthropoda</taxon>
        <taxon>Chelicerata</taxon>
        <taxon>Arachnida</taxon>
        <taxon>Araneae</taxon>
        <taxon>Araneomorphae</taxon>
        <taxon>Entelegynae</taxon>
        <taxon>Araneoidea</taxon>
        <taxon>Araneidae</taxon>
        <taxon>Larinioides</taxon>
    </lineage>
</organism>
<evidence type="ECO:0000256" key="1">
    <source>
        <dbReference type="ARBA" id="ARBA00008645"/>
    </source>
</evidence>
<dbReference type="PANTHER" id="PTHR46118:SF4">
    <property type="entry name" value="PROTEIN ABHD11"/>
    <property type="match status" value="1"/>
</dbReference>
<evidence type="ECO:0000259" key="12">
    <source>
        <dbReference type="Pfam" id="PF00561"/>
    </source>
</evidence>
<dbReference type="PANTHER" id="PTHR46118">
    <property type="entry name" value="PROTEIN ABHD11"/>
    <property type="match status" value="1"/>
</dbReference>
<comment type="catalytic activity">
    <reaction evidence="6">
        <text>a 1,3-diacyl-sn-glycerol + H2O = a 1-acyl-sn-glycerol + a fatty acid + H(+)</text>
        <dbReference type="Rhea" id="RHEA:38503"/>
        <dbReference type="ChEBI" id="CHEBI:15377"/>
        <dbReference type="ChEBI" id="CHEBI:15378"/>
        <dbReference type="ChEBI" id="CHEBI:28868"/>
        <dbReference type="ChEBI" id="CHEBI:64683"/>
        <dbReference type="ChEBI" id="CHEBI:77272"/>
    </reaction>
</comment>
<evidence type="ECO:0000256" key="8">
    <source>
        <dbReference type="ARBA" id="ARBA00048283"/>
    </source>
</evidence>
<name>A0AAV2A324_9ARAC</name>
<evidence type="ECO:0000256" key="4">
    <source>
        <dbReference type="ARBA" id="ARBA00042703"/>
    </source>
</evidence>
<comment type="caution">
    <text evidence="13">The sequence shown here is derived from an EMBL/GenBank/DDBJ whole genome shotgun (WGS) entry which is preliminary data.</text>
</comment>
<evidence type="ECO:0000256" key="11">
    <source>
        <dbReference type="ARBA" id="ARBA00048919"/>
    </source>
</evidence>
<dbReference type="Pfam" id="PF00561">
    <property type="entry name" value="Abhydrolase_1"/>
    <property type="match status" value="1"/>
</dbReference>
<reference evidence="13 14" key="1">
    <citation type="submission" date="2024-04" db="EMBL/GenBank/DDBJ databases">
        <authorList>
            <person name="Rising A."/>
            <person name="Reimegard J."/>
            <person name="Sonavane S."/>
            <person name="Akerstrom W."/>
            <person name="Nylinder S."/>
            <person name="Hedman E."/>
            <person name="Kallberg Y."/>
        </authorList>
    </citation>
    <scope>NUCLEOTIDE SEQUENCE [LARGE SCALE GENOMIC DNA]</scope>
</reference>
<dbReference type="PRINTS" id="PR00111">
    <property type="entry name" value="ABHYDROLASE"/>
</dbReference>
<comment type="catalytic activity">
    <reaction evidence="11">
        <text>1-octadecanoyl-2-(5Z,8Z,11Z,14Z-eicosatetraenoyl)-sn-glycerol + H2O = 2-(5Z,8Z,11Z,14Z-eicosatetraenoyl)-glycerol + octadecanoate + H(+)</text>
        <dbReference type="Rhea" id="RHEA:38507"/>
        <dbReference type="ChEBI" id="CHEBI:15377"/>
        <dbReference type="ChEBI" id="CHEBI:15378"/>
        <dbReference type="ChEBI" id="CHEBI:25629"/>
        <dbReference type="ChEBI" id="CHEBI:52392"/>
        <dbReference type="ChEBI" id="CHEBI:75728"/>
    </reaction>
</comment>
<evidence type="ECO:0000256" key="5">
    <source>
        <dbReference type="ARBA" id="ARBA00043667"/>
    </source>
</evidence>
<dbReference type="EC" id="3.1.1.116" evidence="3"/>
<evidence type="ECO:0000313" key="13">
    <source>
        <dbReference type="EMBL" id="CAL1278455.1"/>
    </source>
</evidence>
<comment type="similarity">
    <text evidence="1">Belongs to the AB hydrolase superfamily.</text>
</comment>
<dbReference type="Proteomes" id="UP001497382">
    <property type="component" value="Unassembled WGS sequence"/>
</dbReference>
<dbReference type="InterPro" id="IPR000073">
    <property type="entry name" value="AB_hydrolase_1"/>
</dbReference>
<comment type="catalytic activity">
    <reaction evidence="8">
        <text>1-octadecanoyl-2-(4Z,7Z,10Z,13Z,16Z,19Z-docosahexaenoyl)-sn-glycerol + H2O = 2-(4Z,7Z,10Z,13Z,16Z,19Z-docosahexaenoyl)-glycerol + octadecanoate + H(+)</text>
        <dbReference type="Rhea" id="RHEA:77107"/>
        <dbReference type="ChEBI" id="CHEBI:15377"/>
        <dbReference type="ChEBI" id="CHEBI:15378"/>
        <dbReference type="ChEBI" id="CHEBI:25629"/>
        <dbReference type="ChEBI" id="CHEBI:77129"/>
        <dbReference type="ChEBI" id="CHEBI:186738"/>
    </reaction>
</comment>
<accession>A0AAV2A324</accession>
<proteinExistence type="inferred from homology"/>
<evidence type="ECO:0000313" key="14">
    <source>
        <dbReference type="Proteomes" id="UP001497382"/>
    </source>
</evidence>
<evidence type="ECO:0000256" key="10">
    <source>
        <dbReference type="ARBA" id="ARBA00048513"/>
    </source>
</evidence>
<comment type="catalytic activity">
    <reaction evidence="9">
        <text>1,2-didecanoylglycerol + H2O = decanoylglycerol + decanoate + H(+)</text>
        <dbReference type="Rhea" id="RHEA:48596"/>
        <dbReference type="ChEBI" id="CHEBI:11152"/>
        <dbReference type="ChEBI" id="CHEBI:15377"/>
        <dbReference type="ChEBI" id="CHEBI:15378"/>
        <dbReference type="ChEBI" id="CHEBI:27689"/>
        <dbReference type="ChEBI" id="CHEBI:90605"/>
    </reaction>
</comment>
<dbReference type="EMBL" id="CAXIEN010000112">
    <property type="protein sequence ID" value="CAL1278455.1"/>
    <property type="molecule type" value="Genomic_DNA"/>
</dbReference>
<dbReference type="GO" id="GO:0052689">
    <property type="term" value="F:carboxylic ester hydrolase activity"/>
    <property type="evidence" value="ECO:0007669"/>
    <property type="project" value="TreeGrafter"/>
</dbReference>
<evidence type="ECO:0000256" key="7">
    <source>
        <dbReference type="ARBA" id="ARBA00044064"/>
    </source>
</evidence>
<sequence>MAKIEPVALVYNLVEPDEGTADKPPVIFLHGLTASKEYWYDIPKTIANATKRKVYAVDSRNHGESPWSDVFNFDCNVDDLLHFMDTIKAPKAILIGHSMGGITSIKTALKAPERVEKAVIEDMGVRKVDSQVAEAIYKKIGLARKAVEIMPTGLDEKSARFFIIDFILNALPPEVKQFTRFDENGYMIPLKKTEDGRYTFKSNIEGLQNAVKSAEKLQSSASGQFEGPICFIYGKLSPFQVSKDEEEIRKLFPNAELVGIEGATHTVHNDCPAEFKEAVLNFLLKE</sequence>
<dbReference type="AlphaFoldDB" id="A0AAV2A324"/>